<keyword evidence="4" id="KW-1003">Cell membrane</keyword>
<dbReference type="GO" id="GO:0019646">
    <property type="term" value="P:aerobic electron transport chain"/>
    <property type="evidence" value="ECO:0007669"/>
    <property type="project" value="TreeGrafter"/>
</dbReference>
<feature type="transmembrane region" description="Helical" evidence="12">
    <location>
        <begin position="88"/>
        <end position="109"/>
    </location>
</feature>
<accession>A0A2U2BS87</accession>
<evidence type="ECO:0000256" key="10">
    <source>
        <dbReference type="ARBA" id="ARBA00023004"/>
    </source>
</evidence>
<keyword evidence="3" id="KW-0813">Transport</keyword>
<feature type="transmembrane region" description="Helical" evidence="12">
    <location>
        <begin position="294"/>
        <end position="319"/>
    </location>
</feature>
<feature type="transmembrane region" description="Helical" evidence="12">
    <location>
        <begin position="121"/>
        <end position="144"/>
    </location>
</feature>
<organism evidence="13 14">
    <name type="scientific">Marinicauda salina</name>
    <dbReference type="NCBI Taxonomy" id="2135793"/>
    <lineage>
        <taxon>Bacteria</taxon>
        <taxon>Pseudomonadati</taxon>
        <taxon>Pseudomonadota</taxon>
        <taxon>Alphaproteobacteria</taxon>
        <taxon>Maricaulales</taxon>
        <taxon>Maricaulaceae</taxon>
        <taxon>Marinicauda</taxon>
    </lineage>
</organism>
<evidence type="ECO:0000256" key="11">
    <source>
        <dbReference type="ARBA" id="ARBA00023136"/>
    </source>
</evidence>
<protein>
    <submittedName>
        <fullName evidence="13">Cytochrome d ubiquinol oxidase subunit II</fullName>
    </submittedName>
</protein>
<keyword evidence="6 12" id="KW-0812">Transmembrane</keyword>
<dbReference type="AlphaFoldDB" id="A0A2U2BS87"/>
<gene>
    <name evidence="13" type="primary">cydB</name>
    <name evidence="13" type="ORF">DDZ18_11745</name>
</gene>
<proteinExistence type="inferred from homology"/>
<dbReference type="Pfam" id="PF02322">
    <property type="entry name" value="Cyt_bd_oxida_II"/>
    <property type="match status" value="1"/>
</dbReference>
<feature type="transmembrane region" description="Helical" evidence="12">
    <location>
        <begin position="339"/>
        <end position="361"/>
    </location>
</feature>
<comment type="similarity">
    <text evidence="2">Belongs to the cytochrome ubiquinol oxidase subunit 2 family.</text>
</comment>
<feature type="transmembrane region" description="Helical" evidence="12">
    <location>
        <begin position="268"/>
        <end position="287"/>
    </location>
</feature>
<dbReference type="EMBL" id="QEXV01000005">
    <property type="protein sequence ID" value="PWE16856.1"/>
    <property type="molecule type" value="Genomic_DNA"/>
</dbReference>
<dbReference type="OrthoDB" id="9776710at2"/>
<evidence type="ECO:0000313" key="13">
    <source>
        <dbReference type="EMBL" id="PWE16856.1"/>
    </source>
</evidence>
<dbReference type="GO" id="GO:0005886">
    <property type="term" value="C:plasma membrane"/>
    <property type="evidence" value="ECO:0007669"/>
    <property type="project" value="UniProtKB-SubCell"/>
</dbReference>
<evidence type="ECO:0000256" key="9">
    <source>
        <dbReference type="ARBA" id="ARBA00022989"/>
    </source>
</evidence>
<dbReference type="GO" id="GO:0009055">
    <property type="term" value="F:electron transfer activity"/>
    <property type="evidence" value="ECO:0007669"/>
    <property type="project" value="TreeGrafter"/>
</dbReference>
<keyword evidence="9 12" id="KW-1133">Transmembrane helix</keyword>
<evidence type="ECO:0000256" key="1">
    <source>
        <dbReference type="ARBA" id="ARBA00004651"/>
    </source>
</evidence>
<dbReference type="GO" id="GO:0046872">
    <property type="term" value="F:metal ion binding"/>
    <property type="evidence" value="ECO:0007669"/>
    <property type="project" value="UniProtKB-KW"/>
</dbReference>
<dbReference type="GO" id="GO:0016682">
    <property type="term" value="F:oxidoreductase activity, acting on diphenols and related substances as donors, oxygen as acceptor"/>
    <property type="evidence" value="ECO:0007669"/>
    <property type="project" value="TreeGrafter"/>
</dbReference>
<name>A0A2U2BS87_9PROT</name>
<dbReference type="Proteomes" id="UP000245168">
    <property type="component" value="Unassembled WGS sequence"/>
</dbReference>
<evidence type="ECO:0000256" key="5">
    <source>
        <dbReference type="ARBA" id="ARBA00022617"/>
    </source>
</evidence>
<evidence type="ECO:0000256" key="6">
    <source>
        <dbReference type="ARBA" id="ARBA00022692"/>
    </source>
</evidence>
<reference evidence="14" key="1">
    <citation type="submission" date="2018-05" db="EMBL/GenBank/DDBJ databases">
        <authorList>
            <person name="Liu B.-T."/>
        </authorList>
    </citation>
    <scope>NUCLEOTIDE SEQUENCE [LARGE SCALE GENOMIC DNA]</scope>
    <source>
        <strain evidence="14">WD6-1</strain>
    </source>
</reference>
<sequence>MEIPVSYEILRLVWWGLLGVLLIGFALTDGFDFGVAGLLPVVSRTNTERMIAINSIAPVWEGNQVWFILGGGAIFAAWPLVYAVSFSAFYLAMFVVLAALIIRPVAFKFRNDRADPRWRRLWDWGLFVGGVVPPLIFGVAVGNVLQGVPFRFDDELRAFWEGGFFGLLNPFALLCGLLSVSMIFLHGAVWLSLKTEHGPVRDRARALAPLFGGLSIALFAIGGLWMAFGDAGYVQVAAVDPNGPSNPLLTQTAAEGGAWMRNYAAHPWTLIAPVLGFGGAALAIAGVRMDSETIAFAGSNLSVFGIISTVGVSMFPFILPSNIDPNSSLTVWNASSSHLTLFVMLIVTVVLLPIVLAYTAWAFRIMWGRVTTEEVTAGDHY</sequence>
<dbReference type="RefSeq" id="WP_109253579.1">
    <property type="nucleotide sequence ID" value="NZ_QEXV01000005.1"/>
</dbReference>
<keyword evidence="5" id="KW-0349">Heme</keyword>
<dbReference type="PIRSF" id="PIRSF000267">
    <property type="entry name" value="Cyt_oxidse_sub2"/>
    <property type="match status" value="1"/>
</dbReference>
<comment type="caution">
    <text evidence="13">The sequence shown here is derived from an EMBL/GenBank/DDBJ whole genome shotgun (WGS) entry which is preliminary data.</text>
</comment>
<feature type="transmembrane region" description="Helical" evidence="12">
    <location>
        <begin position="63"/>
        <end position="82"/>
    </location>
</feature>
<evidence type="ECO:0000256" key="8">
    <source>
        <dbReference type="ARBA" id="ARBA00022982"/>
    </source>
</evidence>
<keyword evidence="14" id="KW-1185">Reference proteome</keyword>
<dbReference type="PANTHER" id="PTHR43141:SF5">
    <property type="entry name" value="CYTOCHROME BD-I UBIQUINOL OXIDASE SUBUNIT 2"/>
    <property type="match status" value="1"/>
</dbReference>
<evidence type="ECO:0000256" key="12">
    <source>
        <dbReference type="SAM" id="Phobius"/>
    </source>
</evidence>
<dbReference type="InterPro" id="IPR003317">
    <property type="entry name" value="Cyt-d_oxidase_su2"/>
</dbReference>
<feature type="transmembrane region" description="Helical" evidence="12">
    <location>
        <begin position="206"/>
        <end position="228"/>
    </location>
</feature>
<feature type="transmembrane region" description="Helical" evidence="12">
    <location>
        <begin position="12"/>
        <end position="42"/>
    </location>
</feature>
<dbReference type="PANTHER" id="PTHR43141">
    <property type="entry name" value="CYTOCHROME BD2 SUBUNIT II"/>
    <property type="match status" value="1"/>
</dbReference>
<evidence type="ECO:0000256" key="3">
    <source>
        <dbReference type="ARBA" id="ARBA00022448"/>
    </source>
</evidence>
<feature type="transmembrane region" description="Helical" evidence="12">
    <location>
        <begin position="164"/>
        <end position="185"/>
    </location>
</feature>
<keyword evidence="11 12" id="KW-0472">Membrane</keyword>
<keyword evidence="7" id="KW-0479">Metal-binding</keyword>
<keyword evidence="8" id="KW-0249">Electron transport</keyword>
<comment type="subcellular location">
    <subcellularLocation>
        <location evidence="1">Cell membrane</location>
        <topology evidence="1">Multi-pass membrane protein</topology>
    </subcellularLocation>
</comment>
<dbReference type="NCBIfam" id="TIGR00203">
    <property type="entry name" value="cydB"/>
    <property type="match status" value="1"/>
</dbReference>
<keyword evidence="10" id="KW-0408">Iron</keyword>
<dbReference type="GO" id="GO:0070069">
    <property type="term" value="C:cytochrome complex"/>
    <property type="evidence" value="ECO:0007669"/>
    <property type="project" value="TreeGrafter"/>
</dbReference>
<evidence type="ECO:0000313" key="14">
    <source>
        <dbReference type="Proteomes" id="UP000245168"/>
    </source>
</evidence>
<evidence type="ECO:0000256" key="2">
    <source>
        <dbReference type="ARBA" id="ARBA00007543"/>
    </source>
</evidence>
<evidence type="ECO:0000256" key="4">
    <source>
        <dbReference type="ARBA" id="ARBA00022475"/>
    </source>
</evidence>
<evidence type="ECO:0000256" key="7">
    <source>
        <dbReference type="ARBA" id="ARBA00022723"/>
    </source>
</evidence>